<accession>A0AAN5R6H9</accession>
<sequence length="252" mass="30164">MLIEPHKHILKKPHGNKDIYKIIPGSYFLDMIKQKYLYFRRVDTYSDDLNDSALPNKDRILSQQSKFQYAPNISMSDYYDKCRSKSYACCFTTQISNYIWRHYCDNDPNAICIVFKSGQLIKYLNSTLSNSRLIINERVHHDFFWINYGLVKYIDYDDQYLLELLPNPTEYLYIKNRKYSKEKEFRISLSCLQYGHYVLPNGEELQFPESIKLEFDFTKKVVKRLEIRSNHNNNFIREIKQALGNNINIKIL</sequence>
<organism evidence="1 2">
    <name type="scientific">Legionella pneumophila</name>
    <dbReference type="NCBI Taxonomy" id="446"/>
    <lineage>
        <taxon>Bacteria</taxon>
        <taxon>Pseudomonadati</taxon>
        <taxon>Pseudomonadota</taxon>
        <taxon>Gammaproteobacteria</taxon>
        <taxon>Legionellales</taxon>
        <taxon>Legionellaceae</taxon>
        <taxon>Legionella</taxon>
    </lineage>
</organism>
<dbReference type="RefSeq" id="WP_014844219.1">
    <property type="nucleotide sequence ID" value="NZ_BBUI01000021.1"/>
</dbReference>
<reference evidence="1" key="1">
    <citation type="journal article" date="2018" name="Genome Biol.">
        <title>SKESA: strategic k-mer extension for scrupulous assemblies.</title>
        <authorList>
            <person name="Souvorov A."/>
            <person name="Agarwala R."/>
            <person name="Lipman D.J."/>
        </authorList>
    </citation>
    <scope>NUCLEOTIDE SEQUENCE</scope>
    <source>
        <strain evidence="1">D3612</strain>
    </source>
</reference>
<gene>
    <name evidence="1" type="ORF">I8Y58_002968</name>
</gene>
<protein>
    <submittedName>
        <fullName evidence="1">DUF2971 domain-containing protein</fullName>
    </submittedName>
</protein>
<dbReference type="Pfam" id="PF11185">
    <property type="entry name" value="DUF2971"/>
    <property type="match status" value="1"/>
</dbReference>
<reference evidence="1" key="2">
    <citation type="submission" date="2020-11" db="EMBL/GenBank/DDBJ databases">
        <authorList>
            <consortium name="NCBI Pathogen Detection Project"/>
        </authorList>
    </citation>
    <scope>NUCLEOTIDE SEQUENCE</scope>
    <source>
        <strain evidence="1">D3612</strain>
    </source>
</reference>
<comment type="caution">
    <text evidence="1">The sequence shown here is derived from an EMBL/GenBank/DDBJ whole genome shotgun (WGS) entry which is preliminary data.</text>
</comment>
<proteinExistence type="predicted"/>
<evidence type="ECO:0000313" key="2">
    <source>
        <dbReference type="Proteomes" id="UP000861567"/>
    </source>
</evidence>
<name>A0AAN5R6H9_LEGPN</name>
<dbReference type="AlphaFoldDB" id="A0AAN5R6H9"/>
<dbReference type="InterPro" id="IPR021352">
    <property type="entry name" value="DUF2971"/>
</dbReference>
<dbReference type="Proteomes" id="UP000861567">
    <property type="component" value="Unassembled WGS sequence"/>
</dbReference>
<evidence type="ECO:0000313" key="1">
    <source>
        <dbReference type="EMBL" id="HAT1597703.1"/>
    </source>
</evidence>
<dbReference type="EMBL" id="DACSEI010000059">
    <property type="protein sequence ID" value="HAT1597703.1"/>
    <property type="molecule type" value="Genomic_DNA"/>
</dbReference>